<evidence type="ECO:0000313" key="2">
    <source>
        <dbReference type="Proteomes" id="UP000215914"/>
    </source>
</evidence>
<protein>
    <submittedName>
        <fullName evidence="1">Uncharacterized protein</fullName>
    </submittedName>
</protein>
<reference evidence="1" key="2">
    <citation type="submission" date="2020-06" db="EMBL/GenBank/DDBJ databases">
        <title>Helianthus annuus Genome sequencing and assembly Release 2.</title>
        <authorList>
            <person name="Gouzy J."/>
            <person name="Langlade N."/>
            <person name="Munos S."/>
        </authorList>
    </citation>
    <scope>NUCLEOTIDE SEQUENCE</scope>
    <source>
        <tissue evidence="1">Leaves</tissue>
    </source>
</reference>
<dbReference type="EMBL" id="MNCJ02000316">
    <property type="protein sequence ID" value="KAF5823146.1"/>
    <property type="molecule type" value="Genomic_DNA"/>
</dbReference>
<dbReference type="AlphaFoldDB" id="A0A9K3P3Y2"/>
<keyword evidence="2" id="KW-1185">Reference proteome</keyword>
<proteinExistence type="predicted"/>
<organism evidence="1 2">
    <name type="scientific">Helianthus annuus</name>
    <name type="common">Common sunflower</name>
    <dbReference type="NCBI Taxonomy" id="4232"/>
    <lineage>
        <taxon>Eukaryota</taxon>
        <taxon>Viridiplantae</taxon>
        <taxon>Streptophyta</taxon>
        <taxon>Embryophyta</taxon>
        <taxon>Tracheophyta</taxon>
        <taxon>Spermatophyta</taxon>
        <taxon>Magnoliopsida</taxon>
        <taxon>eudicotyledons</taxon>
        <taxon>Gunneridae</taxon>
        <taxon>Pentapetalae</taxon>
        <taxon>asterids</taxon>
        <taxon>campanulids</taxon>
        <taxon>Asterales</taxon>
        <taxon>Asteraceae</taxon>
        <taxon>Asteroideae</taxon>
        <taxon>Heliantheae alliance</taxon>
        <taxon>Heliantheae</taxon>
        <taxon>Helianthus</taxon>
    </lineage>
</organism>
<dbReference type="Proteomes" id="UP000215914">
    <property type="component" value="Unassembled WGS sequence"/>
</dbReference>
<reference evidence="1" key="1">
    <citation type="journal article" date="2017" name="Nature">
        <title>The sunflower genome provides insights into oil metabolism, flowering and Asterid evolution.</title>
        <authorList>
            <person name="Badouin H."/>
            <person name="Gouzy J."/>
            <person name="Grassa C.J."/>
            <person name="Murat F."/>
            <person name="Staton S.E."/>
            <person name="Cottret L."/>
            <person name="Lelandais-Briere C."/>
            <person name="Owens G.L."/>
            <person name="Carrere S."/>
            <person name="Mayjonade B."/>
            <person name="Legrand L."/>
            <person name="Gill N."/>
            <person name="Kane N.C."/>
            <person name="Bowers J.E."/>
            <person name="Hubner S."/>
            <person name="Bellec A."/>
            <person name="Berard A."/>
            <person name="Berges H."/>
            <person name="Blanchet N."/>
            <person name="Boniface M.C."/>
            <person name="Brunel D."/>
            <person name="Catrice O."/>
            <person name="Chaidir N."/>
            <person name="Claudel C."/>
            <person name="Donnadieu C."/>
            <person name="Faraut T."/>
            <person name="Fievet G."/>
            <person name="Helmstetter N."/>
            <person name="King M."/>
            <person name="Knapp S.J."/>
            <person name="Lai Z."/>
            <person name="Le Paslier M.C."/>
            <person name="Lippi Y."/>
            <person name="Lorenzon L."/>
            <person name="Mandel J.R."/>
            <person name="Marage G."/>
            <person name="Marchand G."/>
            <person name="Marquand E."/>
            <person name="Bret-Mestries E."/>
            <person name="Morien E."/>
            <person name="Nambeesan S."/>
            <person name="Nguyen T."/>
            <person name="Pegot-Espagnet P."/>
            <person name="Pouilly N."/>
            <person name="Raftis F."/>
            <person name="Sallet E."/>
            <person name="Schiex T."/>
            <person name="Thomas J."/>
            <person name="Vandecasteele C."/>
            <person name="Vares D."/>
            <person name="Vear F."/>
            <person name="Vautrin S."/>
            <person name="Crespi M."/>
            <person name="Mangin B."/>
            <person name="Burke J.M."/>
            <person name="Salse J."/>
            <person name="Munos S."/>
            <person name="Vincourt P."/>
            <person name="Rieseberg L.H."/>
            <person name="Langlade N.B."/>
        </authorList>
    </citation>
    <scope>NUCLEOTIDE SEQUENCE</scope>
    <source>
        <tissue evidence="1">Leaves</tissue>
    </source>
</reference>
<comment type="caution">
    <text evidence="1">The sequence shown here is derived from an EMBL/GenBank/DDBJ whole genome shotgun (WGS) entry which is preliminary data.</text>
</comment>
<sequence length="57" mass="6549">MLKGPTCWINVNDLSVGPRTQANNNIYFTGIKCSNQHRRIPQSTSCKLYKVFTIKYV</sequence>
<gene>
    <name evidence="1" type="ORF">HanXRQr2_Chr01g0035171</name>
</gene>
<name>A0A9K3P3Y2_HELAN</name>
<dbReference type="Gramene" id="mRNA:HanXRQr2_Chr01g0035171">
    <property type="protein sequence ID" value="CDS:HanXRQr2_Chr01g0035171.1"/>
    <property type="gene ID" value="HanXRQr2_Chr01g0035171"/>
</dbReference>
<accession>A0A9K3P3Y2</accession>
<evidence type="ECO:0000313" key="1">
    <source>
        <dbReference type="EMBL" id="KAF5823146.1"/>
    </source>
</evidence>